<keyword evidence="3" id="KW-1185">Reference proteome</keyword>
<dbReference type="RefSeq" id="WP_046138258.1">
    <property type="nucleotide sequence ID" value="NZ_LANJ01000011.1"/>
</dbReference>
<dbReference type="EMBL" id="LANJ01000011">
    <property type="protein sequence ID" value="KKC39515.1"/>
    <property type="molecule type" value="Genomic_DNA"/>
</dbReference>
<name>A0A0F5QEX4_9HYPH</name>
<protein>
    <recommendedName>
        <fullName evidence="1">Phage head morphogenesis domain-containing protein</fullName>
    </recommendedName>
</protein>
<proteinExistence type="predicted"/>
<accession>A0A0F5QEX4</accession>
<dbReference type="Pfam" id="PF04233">
    <property type="entry name" value="Phage_Mu_F"/>
    <property type="match status" value="1"/>
</dbReference>
<dbReference type="OrthoDB" id="8614104at2"/>
<reference evidence="2 3" key="1">
    <citation type="submission" date="2015-03" db="EMBL/GenBank/DDBJ databases">
        <authorList>
            <person name="Lepp D."/>
            <person name="Hassan Y.I."/>
            <person name="Li X.-Z."/>
            <person name="Zhou T."/>
        </authorList>
    </citation>
    <scope>NUCLEOTIDE SEQUENCE [LARGE SCALE GENOMIC DNA]</scope>
    <source>
        <strain evidence="2 3">E84</strain>
    </source>
</reference>
<dbReference type="STRING" id="1293439.WH87_04795"/>
<evidence type="ECO:0000259" key="1">
    <source>
        <dbReference type="Pfam" id="PF04233"/>
    </source>
</evidence>
<dbReference type="PIRSF" id="PIRSF034565">
    <property type="entry name" value="UCP034565"/>
    <property type="match status" value="1"/>
</dbReference>
<evidence type="ECO:0000313" key="2">
    <source>
        <dbReference type="EMBL" id="KKC39515.1"/>
    </source>
</evidence>
<evidence type="ECO:0000313" key="3">
    <source>
        <dbReference type="Proteomes" id="UP000033411"/>
    </source>
</evidence>
<dbReference type="PATRIC" id="fig|1293439.3.peg.520"/>
<organism evidence="2 3">
    <name type="scientific">Devosia epidermidihirudinis</name>
    <dbReference type="NCBI Taxonomy" id="1293439"/>
    <lineage>
        <taxon>Bacteria</taxon>
        <taxon>Pseudomonadati</taxon>
        <taxon>Pseudomonadota</taxon>
        <taxon>Alphaproteobacteria</taxon>
        <taxon>Hyphomicrobiales</taxon>
        <taxon>Devosiaceae</taxon>
        <taxon>Devosia</taxon>
    </lineage>
</organism>
<gene>
    <name evidence="2" type="ORF">WH87_04795</name>
</gene>
<comment type="caution">
    <text evidence="2">The sequence shown here is derived from an EMBL/GenBank/DDBJ whole genome shotgun (WGS) entry which is preliminary data.</text>
</comment>
<dbReference type="InterPro" id="IPR006528">
    <property type="entry name" value="Phage_head_morphogenesis_dom"/>
</dbReference>
<dbReference type="InterPro" id="IPR017029">
    <property type="entry name" value="Phage_head_put"/>
</dbReference>
<feature type="domain" description="Phage head morphogenesis" evidence="1">
    <location>
        <begin position="166"/>
        <end position="287"/>
    </location>
</feature>
<sequence>MAIRRPPTDIAERSGGAKANDIIADLFTGHAVDLLRVEAGQRRKVRTFLAKLERDIVAQLAAIDPTEPVRAAYRQKRLETLLEQVKETIRASYRRTSTEMIGELRELAEIEGAFVAGAINKGVGFHLATANFTRQQLVSLVGSVLVHGAPVAEWWSRQAGDTLQRFTDQMRMGMALGETSQQLIQRIRGGTRNGELITGFMDISKRHADSLVRSATMAVANDAREATYQANADILNAIVWTSTLDNRTSVQCQVRDGLRYTLDHQPIGHDVPWGPGPGNLHWGCRSTSRPETKSWREMGFDIDDLSLATRVSIDGQVAGDSKFEDWLAKRSRVEQDNALGKGRADLWRDGKISYRDLLDQNGRELNLEQLRDITTA</sequence>
<dbReference type="AlphaFoldDB" id="A0A0F5QEX4"/>
<dbReference type="Proteomes" id="UP000033411">
    <property type="component" value="Unassembled WGS sequence"/>
</dbReference>